<dbReference type="InterPro" id="IPR020103">
    <property type="entry name" value="PsdUridine_synth_cat_dom_sf"/>
</dbReference>
<dbReference type="GO" id="GO:0160147">
    <property type="term" value="F:tRNA pseudouridine(38-40) synthase activity"/>
    <property type="evidence" value="ECO:0007669"/>
    <property type="project" value="UniProtKB-EC"/>
</dbReference>
<evidence type="ECO:0000313" key="7">
    <source>
        <dbReference type="EMBL" id="VDD87573.1"/>
    </source>
</evidence>
<keyword evidence="8" id="KW-1185">Reference proteome</keyword>
<dbReference type="NCBIfam" id="TIGR00071">
    <property type="entry name" value="hisT_truA"/>
    <property type="match status" value="1"/>
</dbReference>
<protein>
    <recommendedName>
        <fullName evidence="4">tRNA pseudouridine synthase</fullName>
        <ecNumber evidence="4">5.4.99.12</ecNumber>
    </recommendedName>
</protein>
<dbReference type="GO" id="GO:0005737">
    <property type="term" value="C:cytoplasm"/>
    <property type="evidence" value="ECO:0007669"/>
    <property type="project" value="TreeGrafter"/>
</dbReference>
<gene>
    <name evidence="7" type="ORF">EVEC_LOCUS2716</name>
</gene>
<dbReference type="GO" id="GO:0031119">
    <property type="term" value="P:tRNA pseudouridine synthesis"/>
    <property type="evidence" value="ECO:0007669"/>
    <property type="project" value="TreeGrafter"/>
</dbReference>
<reference evidence="9" key="1">
    <citation type="submission" date="2017-02" db="UniProtKB">
        <authorList>
            <consortium name="WormBaseParasite"/>
        </authorList>
    </citation>
    <scope>IDENTIFICATION</scope>
</reference>
<comment type="catalytic activity">
    <reaction evidence="4">
        <text>uridine(38/39/40) in tRNA = pseudouridine(38/39/40) in tRNA</text>
        <dbReference type="Rhea" id="RHEA:22376"/>
        <dbReference type="Rhea" id="RHEA-COMP:10085"/>
        <dbReference type="Rhea" id="RHEA-COMP:10087"/>
        <dbReference type="ChEBI" id="CHEBI:65314"/>
        <dbReference type="ChEBI" id="CHEBI:65315"/>
        <dbReference type="EC" id="5.4.99.12"/>
    </reaction>
</comment>
<reference evidence="7 8" key="2">
    <citation type="submission" date="2018-10" db="EMBL/GenBank/DDBJ databases">
        <authorList>
            <consortium name="Pathogen Informatics"/>
        </authorList>
    </citation>
    <scope>NUCLEOTIDE SEQUENCE [LARGE SCALE GENOMIC DNA]</scope>
</reference>
<dbReference type="WBParaSite" id="EVEC_0000300801-mRNA-1">
    <property type="protein sequence ID" value="EVEC_0000300801-mRNA-1"/>
    <property type="gene ID" value="EVEC_0000300801"/>
</dbReference>
<feature type="compositionally biased region" description="Basic and acidic residues" evidence="5">
    <location>
        <begin position="8"/>
        <end position="17"/>
    </location>
</feature>
<dbReference type="InterPro" id="IPR020094">
    <property type="entry name" value="TruA/RsuA/RluB/E/F_N"/>
</dbReference>
<feature type="domain" description="Pseudouridine synthase I TruA alpha/beta" evidence="6">
    <location>
        <begin position="188"/>
        <end position="310"/>
    </location>
</feature>
<dbReference type="GO" id="GO:0003723">
    <property type="term" value="F:RNA binding"/>
    <property type="evidence" value="ECO:0007669"/>
    <property type="project" value="InterPro"/>
</dbReference>
<evidence type="ECO:0000313" key="9">
    <source>
        <dbReference type="WBParaSite" id="EVEC_0000300801-mRNA-1"/>
    </source>
</evidence>
<keyword evidence="3 4" id="KW-0413">Isomerase</keyword>
<dbReference type="HAMAP" id="MF_00171">
    <property type="entry name" value="TruA"/>
    <property type="match status" value="1"/>
</dbReference>
<name>A0A0N4UZF9_ENTVE</name>
<evidence type="ECO:0000259" key="6">
    <source>
        <dbReference type="Pfam" id="PF01416"/>
    </source>
</evidence>
<organism evidence="9">
    <name type="scientific">Enterobius vermicularis</name>
    <name type="common">Human pinworm</name>
    <dbReference type="NCBI Taxonomy" id="51028"/>
    <lineage>
        <taxon>Eukaryota</taxon>
        <taxon>Metazoa</taxon>
        <taxon>Ecdysozoa</taxon>
        <taxon>Nematoda</taxon>
        <taxon>Chromadorea</taxon>
        <taxon>Rhabditida</taxon>
        <taxon>Spirurina</taxon>
        <taxon>Oxyuridomorpha</taxon>
        <taxon>Oxyuroidea</taxon>
        <taxon>Oxyuridae</taxon>
        <taxon>Enterobius</taxon>
    </lineage>
</organism>
<dbReference type="InterPro" id="IPR020097">
    <property type="entry name" value="PsdUridine_synth_TruA_a/b_dom"/>
</dbReference>
<accession>A0A0N4UZF9</accession>
<dbReference type="EC" id="5.4.99.12" evidence="4"/>
<keyword evidence="2 4" id="KW-0819">tRNA processing</keyword>
<dbReference type="AlphaFoldDB" id="A0A0N4UZF9"/>
<dbReference type="EMBL" id="UXUI01007436">
    <property type="protein sequence ID" value="VDD87573.1"/>
    <property type="molecule type" value="Genomic_DNA"/>
</dbReference>
<dbReference type="PANTHER" id="PTHR11142:SF5">
    <property type="entry name" value="TRNA PSEUDOURIDINE(38_39) SYNTHASE"/>
    <property type="match status" value="1"/>
</dbReference>
<dbReference type="PANTHER" id="PTHR11142">
    <property type="entry name" value="PSEUDOURIDYLATE SYNTHASE"/>
    <property type="match status" value="1"/>
</dbReference>
<comment type="similarity">
    <text evidence="1 4">Belongs to the tRNA pseudouridine synthase TruA family.</text>
</comment>
<dbReference type="InterPro" id="IPR020095">
    <property type="entry name" value="PsdUridine_synth_TruA_C"/>
</dbReference>
<dbReference type="GO" id="GO:1990481">
    <property type="term" value="P:mRNA pseudouridine synthesis"/>
    <property type="evidence" value="ECO:0007669"/>
    <property type="project" value="TreeGrafter"/>
</dbReference>
<evidence type="ECO:0000256" key="5">
    <source>
        <dbReference type="SAM" id="MobiDB-lite"/>
    </source>
</evidence>
<dbReference type="Gene3D" id="3.30.70.660">
    <property type="entry name" value="Pseudouridine synthase I, catalytic domain, C-terminal subdomain"/>
    <property type="match status" value="1"/>
</dbReference>
<evidence type="ECO:0000256" key="4">
    <source>
        <dbReference type="RuleBase" id="RU003792"/>
    </source>
</evidence>
<evidence type="ECO:0000256" key="2">
    <source>
        <dbReference type="ARBA" id="ARBA00022694"/>
    </source>
</evidence>
<dbReference type="SUPFAM" id="SSF55120">
    <property type="entry name" value="Pseudouridine synthase"/>
    <property type="match status" value="1"/>
</dbReference>
<dbReference type="Pfam" id="PF01416">
    <property type="entry name" value="PseudoU_synth_1"/>
    <property type="match status" value="1"/>
</dbReference>
<evidence type="ECO:0000313" key="8">
    <source>
        <dbReference type="Proteomes" id="UP000274131"/>
    </source>
</evidence>
<dbReference type="Proteomes" id="UP000274131">
    <property type="component" value="Unassembled WGS sequence"/>
</dbReference>
<sequence length="408" mass="46506">MDEGTSLAHERSLEIKNSRKRKHPQKDFNFGKYPKRKIAIQFLYCGWDYAGLVCQDTTSNTVEEYIKNALIKTKLIESWEDCQYSRSGRTDKEVSAFRQVASLIVRSTDLDGEGVFWPENSGSDRISGSAGELNYVKMLNATLPRTIRILTWAPVPLDFNARYHCSQRVYKYGLPITNYDFEAMRSGCKRLIGEHDFRNFCHIDRNSSRLGMSYVRTITDADLTLVELGENETSNTVDNSSVYKFAELTIKASGFLWHQIRCIVSVICEIGRRRESPEIITELLDVQKFPRRPAYGLAAAKPLYLYDCSYGDTELKWNWDVNSALNTKALLLSTYADYKTRCLMLKNMAEGLGSLVSDVSVCYRGFDNFLTPNSASSHNYISLKNRPTCDSLEEKQEKAENKNKAVSS</sequence>
<evidence type="ECO:0000256" key="3">
    <source>
        <dbReference type="ARBA" id="ARBA00023235"/>
    </source>
</evidence>
<proteinExistence type="inferred from homology"/>
<dbReference type="InterPro" id="IPR001406">
    <property type="entry name" value="PsdUridine_synth_TruA"/>
</dbReference>
<evidence type="ECO:0000256" key="1">
    <source>
        <dbReference type="ARBA" id="ARBA00009375"/>
    </source>
</evidence>
<feature type="region of interest" description="Disordered" evidence="5">
    <location>
        <begin position="1"/>
        <end position="27"/>
    </location>
</feature>
<dbReference type="Gene3D" id="3.30.70.580">
    <property type="entry name" value="Pseudouridine synthase I, catalytic domain, N-terminal subdomain"/>
    <property type="match status" value="1"/>
</dbReference>
<dbReference type="STRING" id="51028.A0A0N4UZF9"/>
<dbReference type="OrthoDB" id="25767at2759"/>
<dbReference type="GO" id="GO:0005634">
    <property type="term" value="C:nucleus"/>
    <property type="evidence" value="ECO:0007669"/>
    <property type="project" value="TreeGrafter"/>
</dbReference>